<keyword evidence="3" id="KW-1185">Reference proteome</keyword>
<dbReference type="EMBL" id="BNDW01000019">
    <property type="protein sequence ID" value="GHI21239.1"/>
    <property type="molecule type" value="Genomic_DNA"/>
</dbReference>
<sequence>MLRRISSNFDSFRPVSFGPGFNVILAEMAPGASEKHSRNARGKTTLIQAINYCLGGTLAKSMAPLAAAGWSFSLELDLFGSTLTATRNLKGGNKLRLDYPGELSGVLHAYVDENSAVTVEDWKFLLGLGLFSLDRVGESGDRGISPRTLLSYVIRTEAVKDPLKIIPQQPAWSSREHVAYLLNLNWELVRDLSRLEEDSDTYKAIARATKKSLLPRALRPEPELMLELVEAQRTLAELTSRVQGFQVVEDPDGLISRADRVTEELKELRNDALVDRRMIELYAESIENEQGSEDAGVGEVVAELYGEMQRAFNPEALQSFEKVEAFHHQVMGNRRRFLSAELERLRGQQAERDEKIRALTVSRNSILAVLDAGGALEELSALQNERAQAAAHVTEVETALNNVRDLAEAQEGVRVQKAQLRQETARDLSANRQKLDAVAARFDRMMQELYGVSGVLTAEVDDLGFKFTIRVSTSASGGVTRMQLLCFDLTLMAEGTGENHHPGFLIHDSVVFDGVDPRQVAAGLSLVRETAESVGAQYICTMNSNDVPASVSDADWFIEGTRRIVLDTEEGGILGTSF</sequence>
<accession>A0ABQ3P8B4</accession>
<dbReference type="InterPro" id="IPR018760">
    <property type="entry name" value="DUF2326"/>
</dbReference>
<gene>
    <name evidence="2" type="ORF">Shyd_26100</name>
</gene>
<reference evidence="2" key="1">
    <citation type="submission" date="2024-05" db="EMBL/GenBank/DDBJ databases">
        <title>Whole genome shotgun sequence of Streptomyces hydrogenans NBRC 13475.</title>
        <authorList>
            <person name="Komaki H."/>
            <person name="Tamura T."/>
        </authorList>
    </citation>
    <scope>NUCLEOTIDE SEQUENCE</scope>
    <source>
        <strain evidence="2">NBRC 13475</strain>
    </source>
</reference>
<comment type="caution">
    <text evidence="2">The sequence shown here is derived from an EMBL/GenBank/DDBJ whole genome shotgun (WGS) entry which is preliminary data.</text>
</comment>
<dbReference type="RefSeq" id="WP_190223542.1">
    <property type="nucleotide sequence ID" value="NZ_BNBS01000036.1"/>
</dbReference>
<proteinExistence type="predicted"/>
<protein>
    <recommendedName>
        <fullName evidence="1">DUF2326 domain-containing protein</fullName>
    </recommendedName>
</protein>
<feature type="domain" description="DUF2326" evidence="1">
    <location>
        <begin position="446"/>
        <end position="555"/>
    </location>
</feature>
<evidence type="ECO:0000313" key="2">
    <source>
        <dbReference type="EMBL" id="GHI21239.1"/>
    </source>
</evidence>
<dbReference type="InterPro" id="IPR027417">
    <property type="entry name" value="P-loop_NTPase"/>
</dbReference>
<evidence type="ECO:0000313" key="3">
    <source>
        <dbReference type="Proteomes" id="UP001052739"/>
    </source>
</evidence>
<dbReference type="Pfam" id="PF10088">
    <property type="entry name" value="DUF2326"/>
    <property type="match status" value="1"/>
</dbReference>
<dbReference type="Gene3D" id="3.40.50.300">
    <property type="entry name" value="P-loop containing nucleotide triphosphate hydrolases"/>
    <property type="match status" value="1"/>
</dbReference>
<name>A0ABQ3P8B4_9ACTN</name>
<organism evidence="2 3">
    <name type="scientific">Streptomyces hydrogenans</name>
    <dbReference type="NCBI Taxonomy" id="1873719"/>
    <lineage>
        <taxon>Bacteria</taxon>
        <taxon>Bacillati</taxon>
        <taxon>Actinomycetota</taxon>
        <taxon>Actinomycetes</taxon>
        <taxon>Kitasatosporales</taxon>
        <taxon>Streptomycetaceae</taxon>
        <taxon>Streptomyces</taxon>
    </lineage>
</organism>
<dbReference type="SUPFAM" id="SSF52540">
    <property type="entry name" value="P-loop containing nucleoside triphosphate hydrolases"/>
    <property type="match status" value="1"/>
</dbReference>
<dbReference type="Proteomes" id="UP001052739">
    <property type="component" value="Unassembled WGS sequence"/>
</dbReference>
<evidence type="ECO:0000259" key="1">
    <source>
        <dbReference type="Pfam" id="PF10088"/>
    </source>
</evidence>